<proteinExistence type="inferred from homology"/>
<evidence type="ECO:0000256" key="2">
    <source>
        <dbReference type="ARBA" id="ARBA00007776"/>
    </source>
</evidence>
<dbReference type="RefSeq" id="WP_366924085.1">
    <property type="nucleotide sequence ID" value="NZ_CP121694.1"/>
</dbReference>
<feature type="transmembrane region" description="Helical" evidence="8">
    <location>
        <begin position="95"/>
        <end position="119"/>
    </location>
</feature>
<evidence type="ECO:0000256" key="3">
    <source>
        <dbReference type="ARBA" id="ARBA00022475"/>
    </source>
</evidence>
<dbReference type="Proteomes" id="UP001329915">
    <property type="component" value="Chromosome"/>
</dbReference>
<organism evidence="9 10">
    <name type="scientific">Metallumcola ferriviriculae</name>
    <dbReference type="NCBI Taxonomy" id="3039180"/>
    <lineage>
        <taxon>Bacteria</taxon>
        <taxon>Bacillati</taxon>
        <taxon>Bacillota</taxon>
        <taxon>Clostridia</taxon>
        <taxon>Neomoorellales</taxon>
        <taxon>Desulfitibacteraceae</taxon>
        <taxon>Metallumcola</taxon>
    </lineage>
</organism>
<evidence type="ECO:0000256" key="6">
    <source>
        <dbReference type="ARBA" id="ARBA00022989"/>
    </source>
</evidence>
<gene>
    <name evidence="9" type="primary">mreD</name>
    <name evidence="9" type="ORF">MFMK1_001036</name>
</gene>
<dbReference type="PIRSF" id="PIRSF037497">
    <property type="entry name" value="MreD_Clostridium/Treponema_prd"/>
    <property type="match status" value="1"/>
</dbReference>
<feature type="transmembrane region" description="Helical" evidence="8">
    <location>
        <begin position="28"/>
        <end position="45"/>
    </location>
</feature>
<evidence type="ECO:0000313" key="9">
    <source>
        <dbReference type="EMBL" id="WRO21233.1"/>
    </source>
</evidence>
<keyword evidence="10" id="KW-1185">Reference proteome</keyword>
<feature type="transmembrane region" description="Helical" evidence="8">
    <location>
        <begin position="131"/>
        <end position="149"/>
    </location>
</feature>
<dbReference type="InterPro" id="IPR017225">
    <property type="entry name" value="Cell_shape_determin_MreD_prd"/>
</dbReference>
<dbReference type="NCBIfam" id="TIGR03426">
    <property type="entry name" value="shape_MreD"/>
    <property type="match status" value="1"/>
</dbReference>
<dbReference type="KEGG" id="dbc:MFMK1_001036"/>
<dbReference type="EMBL" id="CP121694">
    <property type="protein sequence ID" value="WRO21233.1"/>
    <property type="molecule type" value="Genomic_DNA"/>
</dbReference>
<dbReference type="Pfam" id="PF04093">
    <property type="entry name" value="MreD"/>
    <property type="match status" value="1"/>
</dbReference>
<name>A0AAU0UIU3_9FIRM</name>
<dbReference type="GO" id="GO:0005886">
    <property type="term" value="C:plasma membrane"/>
    <property type="evidence" value="ECO:0007669"/>
    <property type="project" value="UniProtKB-SubCell"/>
</dbReference>
<dbReference type="AlphaFoldDB" id="A0AAU0UIU3"/>
<dbReference type="GO" id="GO:0008360">
    <property type="term" value="P:regulation of cell shape"/>
    <property type="evidence" value="ECO:0007669"/>
    <property type="project" value="UniProtKB-KW"/>
</dbReference>
<dbReference type="InterPro" id="IPR007227">
    <property type="entry name" value="Cell_shape_determining_MreD"/>
</dbReference>
<comment type="subcellular location">
    <subcellularLocation>
        <location evidence="1">Cell membrane</location>
        <topology evidence="1">Multi-pass membrane protein</topology>
    </subcellularLocation>
</comment>
<comment type="similarity">
    <text evidence="2">Belongs to the MreD family.</text>
</comment>
<keyword evidence="4 8" id="KW-0812">Transmembrane</keyword>
<keyword evidence="5" id="KW-0133">Cell shape</keyword>
<keyword evidence="7 8" id="KW-0472">Membrane</keyword>
<keyword evidence="3" id="KW-1003">Cell membrane</keyword>
<protein>
    <submittedName>
        <fullName evidence="9">Rod shape-determining protein MreD</fullName>
    </submittedName>
</protein>
<evidence type="ECO:0000256" key="7">
    <source>
        <dbReference type="ARBA" id="ARBA00023136"/>
    </source>
</evidence>
<sequence>MRILGLALLLLISLVLESTVLEQWRVFNVTPDLVLVWVIILTLLWGRRRGAIVGFIFGLVEDLFFAKYVGTNALIKMVVALFIGSVEEKLFKENIFVPVLAAFLGSIMYQFGIMILELYLGRMLKFDLRTLFGFSIYNGIIALVVYRGFYRSCSLGWLKIPERWREISG</sequence>
<keyword evidence="6 8" id="KW-1133">Transmembrane helix</keyword>
<evidence type="ECO:0000256" key="5">
    <source>
        <dbReference type="ARBA" id="ARBA00022960"/>
    </source>
</evidence>
<evidence type="ECO:0000313" key="10">
    <source>
        <dbReference type="Proteomes" id="UP001329915"/>
    </source>
</evidence>
<accession>A0AAU0UIU3</accession>
<evidence type="ECO:0000256" key="1">
    <source>
        <dbReference type="ARBA" id="ARBA00004651"/>
    </source>
</evidence>
<evidence type="ECO:0000256" key="4">
    <source>
        <dbReference type="ARBA" id="ARBA00022692"/>
    </source>
</evidence>
<reference evidence="9 10" key="1">
    <citation type="submission" date="2023-04" db="EMBL/GenBank/DDBJ databases">
        <authorList>
            <person name="Hsu D."/>
        </authorList>
    </citation>
    <scope>NUCLEOTIDE SEQUENCE [LARGE SCALE GENOMIC DNA]</scope>
    <source>
        <strain evidence="9 10">MK1</strain>
    </source>
</reference>
<evidence type="ECO:0000256" key="8">
    <source>
        <dbReference type="SAM" id="Phobius"/>
    </source>
</evidence>